<dbReference type="SMART" id="SM00450">
    <property type="entry name" value="RHOD"/>
    <property type="match status" value="1"/>
</dbReference>
<dbReference type="PANTHER" id="PTHR45431">
    <property type="entry name" value="RHODANESE-LIKE DOMAIN-CONTAINING PROTEIN 15, CHLOROPLASTIC"/>
    <property type="match status" value="1"/>
</dbReference>
<feature type="transmembrane region" description="Helical" evidence="1">
    <location>
        <begin position="148"/>
        <end position="169"/>
    </location>
</feature>
<feature type="domain" description="Rhodanese" evidence="2">
    <location>
        <begin position="17"/>
        <end position="109"/>
    </location>
</feature>
<proteinExistence type="predicted"/>
<dbReference type="InterPro" id="IPR001763">
    <property type="entry name" value="Rhodanese-like_dom"/>
</dbReference>
<keyword evidence="1" id="KW-1133">Transmembrane helix</keyword>
<dbReference type="OrthoDB" id="9800872at2"/>
<dbReference type="Pfam" id="PF00581">
    <property type="entry name" value="Rhodanese"/>
    <property type="match status" value="1"/>
</dbReference>
<accession>A0A517QP45</accession>
<name>A0A517QP45_9PLAN</name>
<organism evidence="3 4">
    <name type="scientific">Thalassoglobus polymorphus</name>
    <dbReference type="NCBI Taxonomy" id="2527994"/>
    <lineage>
        <taxon>Bacteria</taxon>
        <taxon>Pseudomonadati</taxon>
        <taxon>Planctomycetota</taxon>
        <taxon>Planctomycetia</taxon>
        <taxon>Planctomycetales</taxon>
        <taxon>Planctomycetaceae</taxon>
        <taxon>Thalassoglobus</taxon>
    </lineage>
</organism>
<dbReference type="SUPFAM" id="SSF52821">
    <property type="entry name" value="Rhodanese/Cell cycle control phosphatase"/>
    <property type="match status" value="1"/>
</dbReference>
<reference evidence="3 4" key="1">
    <citation type="submission" date="2019-02" db="EMBL/GenBank/DDBJ databases">
        <title>Deep-cultivation of Planctomycetes and their phenomic and genomic characterization uncovers novel biology.</title>
        <authorList>
            <person name="Wiegand S."/>
            <person name="Jogler M."/>
            <person name="Boedeker C."/>
            <person name="Pinto D."/>
            <person name="Vollmers J."/>
            <person name="Rivas-Marin E."/>
            <person name="Kohn T."/>
            <person name="Peeters S.H."/>
            <person name="Heuer A."/>
            <person name="Rast P."/>
            <person name="Oberbeckmann S."/>
            <person name="Bunk B."/>
            <person name="Jeske O."/>
            <person name="Meyerdierks A."/>
            <person name="Storesund J.E."/>
            <person name="Kallscheuer N."/>
            <person name="Luecker S."/>
            <person name="Lage O.M."/>
            <person name="Pohl T."/>
            <person name="Merkel B.J."/>
            <person name="Hornburger P."/>
            <person name="Mueller R.-W."/>
            <person name="Bruemmer F."/>
            <person name="Labrenz M."/>
            <person name="Spormann A.M."/>
            <person name="Op den Camp H."/>
            <person name="Overmann J."/>
            <person name="Amann R."/>
            <person name="Jetten M.S.M."/>
            <person name="Mascher T."/>
            <person name="Medema M.H."/>
            <person name="Devos D.P."/>
            <person name="Kaster A.-K."/>
            <person name="Ovreas L."/>
            <person name="Rohde M."/>
            <person name="Galperin M.Y."/>
            <person name="Jogler C."/>
        </authorList>
    </citation>
    <scope>NUCLEOTIDE SEQUENCE [LARGE SCALE GENOMIC DNA]</scope>
    <source>
        <strain evidence="3 4">Mal48</strain>
    </source>
</reference>
<dbReference type="KEGG" id="tpol:Mal48_26440"/>
<protein>
    <submittedName>
        <fullName evidence="3">Inner membrane protein YgaP</fullName>
    </submittedName>
</protein>
<dbReference type="InterPro" id="IPR052367">
    <property type="entry name" value="Thiosulfate_ST/Rhodanese-like"/>
</dbReference>
<keyword evidence="1" id="KW-0472">Membrane</keyword>
<keyword evidence="4" id="KW-1185">Reference proteome</keyword>
<evidence type="ECO:0000259" key="2">
    <source>
        <dbReference type="PROSITE" id="PS50206"/>
    </source>
</evidence>
<dbReference type="Gene3D" id="6.10.140.1340">
    <property type="match status" value="1"/>
</dbReference>
<dbReference type="InterPro" id="IPR036873">
    <property type="entry name" value="Rhodanese-like_dom_sf"/>
</dbReference>
<dbReference type="PROSITE" id="PS50206">
    <property type="entry name" value="RHODANESE_3"/>
    <property type="match status" value="1"/>
</dbReference>
<dbReference type="RefSeq" id="WP_145199611.1">
    <property type="nucleotide sequence ID" value="NZ_CP036267.1"/>
</dbReference>
<evidence type="ECO:0000313" key="3">
    <source>
        <dbReference type="EMBL" id="QDT33391.1"/>
    </source>
</evidence>
<dbReference type="Pfam" id="PF11127">
    <property type="entry name" value="YgaP-like_TM"/>
    <property type="match status" value="1"/>
</dbReference>
<dbReference type="InterPro" id="IPR021309">
    <property type="entry name" value="YgaP-like_TM"/>
</dbReference>
<dbReference type="Gene3D" id="3.40.250.10">
    <property type="entry name" value="Rhodanese-like domain"/>
    <property type="match status" value="1"/>
</dbReference>
<evidence type="ECO:0000313" key="4">
    <source>
        <dbReference type="Proteomes" id="UP000315724"/>
    </source>
</evidence>
<gene>
    <name evidence="3" type="primary">ygaP</name>
    <name evidence="3" type="ORF">Mal48_26440</name>
</gene>
<evidence type="ECO:0000256" key="1">
    <source>
        <dbReference type="SAM" id="Phobius"/>
    </source>
</evidence>
<dbReference type="CDD" id="cd00158">
    <property type="entry name" value="RHOD"/>
    <property type="match status" value="1"/>
</dbReference>
<sequence length="185" mass="19926">MTENPVIDVQTLFKREEMGDVEIIDVRTPMEFREVHAAKAQNVPLDALDPSSVMKGRNVSSDDPLYVICKSGSRGAKAQQKFIAAGFTNVVNVEGGTEAWVDAGLPVVRGKKGMSLERQVRVVAGFLVLVGALLGLFVHPYFVGISAFVGAGLMFAGITDTCGMGMMLARMPWNQCQGQEQSCSL</sequence>
<keyword evidence="1" id="KW-0812">Transmembrane</keyword>
<dbReference type="Proteomes" id="UP000315724">
    <property type="component" value="Chromosome"/>
</dbReference>
<dbReference type="EMBL" id="CP036267">
    <property type="protein sequence ID" value="QDT33391.1"/>
    <property type="molecule type" value="Genomic_DNA"/>
</dbReference>
<feature type="transmembrane region" description="Helical" evidence="1">
    <location>
        <begin position="122"/>
        <end position="142"/>
    </location>
</feature>
<dbReference type="PANTHER" id="PTHR45431:SF3">
    <property type="entry name" value="RHODANESE-LIKE DOMAIN-CONTAINING PROTEIN 15, CHLOROPLASTIC"/>
    <property type="match status" value="1"/>
</dbReference>
<dbReference type="AlphaFoldDB" id="A0A517QP45"/>